<comment type="caution">
    <text evidence="1">The sequence shown here is derived from an EMBL/GenBank/DDBJ whole genome shotgun (WGS) entry which is preliminary data.</text>
</comment>
<dbReference type="EMBL" id="JFAX01000001">
    <property type="protein sequence ID" value="EXI69645.1"/>
    <property type="molecule type" value="Genomic_DNA"/>
</dbReference>
<name>A0A011NYE1_9PROT</name>
<proteinExistence type="predicted"/>
<dbReference type="SUPFAM" id="SSF63829">
    <property type="entry name" value="Calcium-dependent phosphotriesterase"/>
    <property type="match status" value="1"/>
</dbReference>
<reference evidence="1" key="1">
    <citation type="submission" date="2014-02" db="EMBL/GenBank/DDBJ databases">
        <title>Expanding our view of genomic diversity in Candidatus Accumulibacter clades.</title>
        <authorList>
            <person name="Skennerton C.T."/>
            <person name="Barr J.J."/>
            <person name="Slater F.R."/>
            <person name="Bond P.L."/>
            <person name="Tyson G.W."/>
        </authorList>
    </citation>
    <scope>NUCLEOTIDE SEQUENCE [LARGE SCALE GENOMIC DNA]</scope>
</reference>
<accession>A0A011NYE1</accession>
<dbReference type="PATRIC" id="fig|1454001.3.peg.320"/>
<keyword evidence="2" id="KW-1185">Reference proteome</keyword>
<dbReference type="Proteomes" id="UP000020218">
    <property type="component" value="Unassembled WGS sequence"/>
</dbReference>
<evidence type="ECO:0000313" key="1">
    <source>
        <dbReference type="EMBL" id="EXI69645.1"/>
    </source>
</evidence>
<evidence type="ECO:0000313" key="2">
    <source>
        <dbReference type="Proteomes" id="UP000020218"/>
    </source>
</evidence>
<organism evidence="1 2">
    <name type="scientific">Candidatus Accumulibacter adjunctus</name>
    <dbReference type="NCBI Taxonomy" id="1454001"/>
    <lineage>
        <taxon>Bacteria</taxon>
        <taxon>Pseudomonadati</taxon>
        <taxon>Pseudomonadota</taxon>
        <taxon>Betaproteobacteria</taxon>
        <taxon>Candidatus Accumulibacter</taxon>
    </lineage>
</organism>
<gene>
    <name evidence="1" type="ORF">AW08_00138</name>
</gene>
<protein>
    <submittedName>
        <fullName evidence="1">Uncharacterized protein</fullName>
    </submittedName>
</protein>
<sequence length="370" mass="39672">MIPLYTSLLSQPATVGGSLRTLCSRIASIDSLVLTPNQRLFVSGRDGVFELLASADGSSRTERVAFAVDGVPTDCMKNGMATDGDFLYLACAHLHQSDNPLVRTILNDLNDVEQVAKCLLQLYMAAFRFRVESWILRCDLRRTPLAFTERLASLPPAPGDGELASNFLANGLAIDPQRSCLYVANSAPGLAAAIYRVATDVAADSTCCTLWHRPPGCKPNGLRLLEQGLCYTGNGVSSAVLGRVPFSPDGSASTSEIIEIAPLRLFAHFDAVQPGFVVAESGDTTGLQAGALRLVSCAGRTIGMVRHADLRRPCAVVVTHADTGLFTAGEMLVADRNDGRVLAFRPDEPWRQWLRGENADARGTDPAARQ</sequence>
<dbReference type="AlphaFoldDB" id="A0A011NYE1"/>